<proteinExistence type="predicted"/>
<accession>A0A1H9M4I7</accession>
<organism evidence="2 3">
    <name type="scientific">Gracilibacillus ureilyticus</name>
    <dbReference type="NCBI Taxonomy" id="531814"/>
    <lineage>
        <taxon>Bacteria</taxon>
        <taxon>Bacillati</taxon>
        <taxon>Bacillota</taxon>
        <taxon>Bacilli</taxon>
        <taxon>Bacillales</taxon>
        <taxon>Bacillaceae</taxon>
        <taxon>Gracilibacillus</taxon>
    </lineage>
</organism>
<reference evidence="2 3" key="1">
    <citation type="submission" date="2016-10" db="EMBL/GenBank/DDBJ databases">
        <authorList>
            <person name="de Groot N.N."/>
        </authorList>
    </citation>
    <scope>NUCLEOTIDE SEQUENCE [LARGE SCALE GENOMIC DNA]</scope>
    <source>
        <strain evidence="2 3">CGMCC 1.7727</strain>
    </source>
</reference>
<evidence type="ECO:0000313" key="3">
    <source>
        <dbReference type="Proteomes" id="UP000199687"/>
    </source>
</evidence>
<dbReference type="InterPro" id="IPR002645">
    <property type="entry name" value="STAS_dom"/>
</dbReference>
<feature type="domain" description="STAS" evidence="1">
    <location>
        <begin position="5"/>
        <end position="108"/>
    </location>
</feature>
<keyword evidence="3" id="KW-1185">Reference proteome</keyword>
<gene>
    <name evidence="2" type="ORF">SAMN04487944_101552</name>
</gene>
<dbReference type="EMBL" id="FOGL01000001">
    <property type="protein sequence ID" value="SER18566.1"/>
    <property type="molecule type" value="Genomic_DNA"/>
</dbReference>
<dbReference type="AlphaFoldDB" id="A0A1H9M4I7"/>
<dbReference type="InterPro" id="IPR036513">
    <property type="entry name" value="STAS_dom_sf"/>
</dbReference>
<dbReference type="CDD" id="cd07043">
    <property type="entry name" value="STAS_anti-anti-sigma_factors"/>
    <property type="match status" value="1"/>
</dbReference>
<dbReference type="Pfam" id="PF01740">
    <property type="entry name" value="STAS"/>
    <property type="match status" value="1"/>
</dbReference>
<name>A0A1H9M4I7_9BACI</name>
<evidence type="ECO:0000313" key="2">
    <source>
        <dbReference type="EMBL" id="SER18566.1"/>
    </source>
</evidence>
<dbReference type="STRING" id="531814.SAMN04487944_101552"/>
<dbReference type="PROSITE" id="PS50801">
    <property type="entry name" value="STAS"/>
    <property type="match status" value="1"/>
</dbReference>
<evidence type="ECO:0000259" key="1">
    <source>
        <dbReference type="PROSITE" id="PS50801"/>
    </source>
</evidence>
<sequence length="108" mass="12294">MDEELEIELEQNGSVCTIYLHGVLDYTTTDIFLKELEKIGKNTKLVILNFNRMVFIDSTGTGNIINLIHTAKAQKFHIKLEGLHEDFHKLFVTLGVYQIIESLLEAGD</sequence>
<dbReference type="Proteomes" id="UP000199687">
    <property type="component" value="Unassembled WGS sequence"/>
</dbReference>
<dbReference type="SUPFAM" id="SSF52091">
    <property type="entry name" value="SpoIIaa-like"/>
    <property type="match status" value="1"/>
</dbReference>
<dbReference type="OrthoDB" id="9793697at2"/>
<dbReference type="RefSeq" id="WP_089738699.1">
    <property type="nucleotide sequence ID" value="NZ_FOGL01000001.1"/>
</dbReference>
<dbReference type="Gene3D" id="3.30.750.24">
    <property type="entry name" value="STAS domain"/>
    <property type="match status" value="1"/>
</dbReference>
<protein>
    <submittedName>
        <fullName evidence="2">Anti-anti-sigma factor</fullName>
    </submittedName>
</protein>